<dbReference type="EMBL" id="CAFABA010000166">
    <property type="protein sequence ID" value="CAB4836330.1"/>
    <property type="molecule type" value="Genomic_DNA"/>
</dbReference>
<name>A0A6J7AUG7_9ZZZZ</name>
<feature type="compositionally biased region" description="Basic residues" evidence="1">
    <location>
        <begin position="108"/>
        <end position="122"/>
    </location>
</feature>
<feature type="region of interest" description="Disordered" evidence="1">
    <location>
        <begin position="169"/>
        <end position="247"/>
    </location>
</feature>
<feature type="compositionally biased region" description="Basic residues" evidence="1">
    <location>
        <begin position="137"/>
        <end position="157"/>
    </location>
</feature>
<feature type="compositionally biased region" description="Basic residues" evidence="1">
    <location>
        <begin position="46"/>
        <end position="64"/>
    </location>
</feature>
<organism evidence="2">
    <name type="scientific">freshwater metagenome</name>
    <dbReference type="NCBI Taxonomy" id="449393"/>
    <lineage>
        <taxon>unclassified sequences</taxon>
        <taxon>metagenomes</taxon>
        <taxon>ecological metagenomes</taxon>
    </lineage>
</organism>
<reference evidence="2" key="1">
    <citation type="submission" date="2020-05" db="EMBL/GenBank/DDBJ databases">
        <authorList>
            <person name="Chiriac C."/>
            <person name="Salcher M."/>
            <person name="Ghai R."/>
            <person name="Kavagutti S V."/>
        </authorList>
    </citation>
    <scope>NUCLEOTIDE SEQUENCE</scope>
</reference>
<feature type="region of interest" description="Disordered" evidence="1">
    <location>
        <begin position="42"/>
        <end position="157"/>
    </location>
</feature>
<protein>
    <submittedName>
        <fullName evidence="2">Unannotated protein</fullName>
    </submittedName>
</protein>
<dbReference type="AlphaFoldDB" id="A0A6J7AUG7"/>
<proteinExistence type="predicted"/>
<evidence type="ECO:0000256" key="1">
    <source>
        <dbReference type="SAM" id="MobiDB-lite"/>
    </source>
</evidence>
<feature type="region of interest" description="Disordered" evidence="1">
    <location>
        <begin position="295"/>
        <end position="318"/>
    </location>
</feature>
<sequence>MDLLAGLQRLVRHRPAHGASHHRTHHRVRARRTLHARRAGMERALPHRATRAHRQPPPRLRGRRARELVPRPRHGRGERRGNRRRAQRPRQLPGLQTQHAPVDDAHHRVCRSPHRRSRTARLVRRDQVDATQLDRPQRRRARPLREHGRRPRGIHHPARHIVRRVVHGARAGAPARRRARHRRLARRHRRLLDRRFAESHCRGGRLSQAHQREDPHRAPGRRSRKDRRLHRLIRHQSGQRPARPGVHRGLCAHGVRHRRNHGRAVRRPTRLRVRSCVLASYPADPTPDRRVVRRARARPHACHSEMAQGIRRRRRVRP</sequence>
<feature type="compositionally biased region" description="Basic residues" evidence="1">
    <location>
        <begin position="71"/>
        <end position="88"/>
    </location>
</feature>
<feature type="compositionally biased region" description="Basic residues" evidence="1">
    <location>
        <begin position="175"/>
        <end position="192"/>
    </location>
</feature>
<feature type="compositionally biased region" description="Basic residues" evidence="1">
    <location>
        <begin position="218"/>
        <end position="234"/>
    </location>
</feature>
<gene>
    <name evidence="2" type="ORF">UFOPK3139_02804</name>
</gene>
<evidence type="ECO:0000313" key="2">
    <source>
        <dbReference type="EMBL" id="CAB4836330.1"/>
    </source>
</evidence>
<accession>A0A6J7AUG7</accession>